<keyword evidence="3" id="KW-1003">Cell membrane</keyword>
<protein>
    <recommendedName>
        <fullName evidence="8">Major facilitator superfamily (MFS) profile domain-containing protein</fullName>
    </recommendedName>
</protein>
<evidence type="ECO:0000256" key="4">
    <source>
        <dbReference type="ARBA" id="ARBA00022692"/>
    </source>
</evidence>
<dbReference type="AlphaFoldDB" id="A0A1Y0IQZ1"/>
<evidence type="ECO:0000256" key="3">
    <source>
        <dbReference type="ARBA" id="ARBA00022475"/>
    </source>
</evidence>
<dbReference type="Proteomes" id="UP000195437">
    <property type="component" value="Chromosome"/>
</dbReference>
<evidence type="ECO:0000259" key="8">
    <source>
        <dbReference type="PROSITE" id="PS50850"/>
    </source>
</evidence>
<reference evidence="10" key="1">
    <citation type="submission" date="2017-05" db="EMBL/GenBank/DDBJ databases">
        <authorList>
            <person name="Sung H."/>
        </authorList>
    </citation>
    <scope>NUCLEOTIDE SEQUENCE [LARGE SCALE GENOMIC DNA]</scope>
    <source>
        <strain evidence="10">AR23208</strain>
    </source>
</reference>
<dbReference type="EMBL" id="CP021434">
    <property type="protein sequence ID" value="ARU63052.1"/>
    <property type="molecule type" value="Genomic_DNA"/>
</dbReference>
<keyword evidence="10" id="KW-1185">Reference proteome</keyword>
<comment type="subcellular location">
    <subcellularLocation>
        <location evidence="1">Cell membrane</location>
        <topology evidence="1">Multi-pass membrane protein</topology>
    </subcellularLocation>
</comment>
<feature type="transmembrane region" description="Helical" evidence="7">
    <location>
        <begin position="165"/>
        <end position="187"/>
    </location>
</feature>
<feature type="transmembrane region" description="Helical" evidence="7">
    <location>
        <begin position="137"/>
        <end position="159"/>
    </location>
</feature>
<dbReference type="PANTHER" id="PTHR23513">
    <property type="entry name" value="INTEGRAL MEMBRANE EFFLUX PROTEIN-RELATED"/>
    <property type="match status" value="1"/>
</dbReference>
<dbReference type="Pfam" id="PF07690">
    <property type="entry name" value="MFS_1"/>
    <property type="match status" value="1"/>
</dbReference>
<dbReference type="InterPro" id="IPR020846">
    <property type="entry name" value="MFS_dom"/>
</dbReference>
<feature type="transmembrane region" description="Helical" evidence="7">
    <location>
        <begin position="102"/>
        <end position="125"/>
    </location>
</feature>
<name>A0A1Y0IQZ1_9BACL</name>
<dbReference type="InterPro" id="IPR011701">
    <property type="entry name" value="MFS"/>
</dbReference>
<evidence type="ECO:0000256" key="1">
    <source>
        <dbReference type="ARBA" id="ARBA00004651"/>
    </source>
</evidence>
<evidence type="ECO:0000313" key="9">
    <source>
        <dbReference type="EMBL" id="ARU63052.1"/>
    </source>
</evidence>
<dbReference type="InterPro" id="IPR036259">
    <property type="entry name" value="MFS_trans_sf"/>
</dbReference>
<keyword evidence="2" id="KW-0813">Transport</keyword>
<keyword evidence="5 7" id="KW-1133">Transmembrane helix</keyword>
<evidence type="ECO:0000256" key="2">
    <source>
        <dbReference type="ARBA" id="ARBA00022448"/>
    </source>
</evidence>
<sequence length="206" mass="22039">MRSKRILSVSIILMTIGMFIVMLYDGMLVIWTKDIGLGEHAFGYLISALGLGSVVGALLMGSLPKWHSKPLHMLVSLALVCGLLDAVIGLGGLGYFQLQLAMWFLFFLFFGIFSAAAMIPFSYIIQKETPGHLIGRVTGVSAATQAASMLLAPATGAWMTSYFKIGGTLLTAGLFMSFTAVIVLLMLNRILREKQGAVAETAAPSA</sequence>
<accession>A0A1Y0IQZ1</accession>
<feature type="transmembrane region" description="Helical" evidence="7">
    <location>
        <begin position="73"/>
        <end position="96"/>
    </location>
</feature>
<evidence type="ECO:0000256" key="7">
    <source>
        <dbReference type="SAM" id="Phobius"/>
    </source>
</evidence>
<evidence type="ECO:0000313" key="10">
    <source>
        <dbReference type="Proteomes" id="UP000195437"/>
    </source>
</evidence>
<dbReference type="SUPFAM" id="SSF103473">
    <property type="entry name" value="MFS general substrate transporter"/>
    <property type="match status" value="1"/>
</dbReference>
<keyword evidence="6 7" id="KW-0472">Membrane</keyword>
<evidence type="ECO:0000256" key="5">
    <source>
        <dbReference type="ARBA" id="ARBA00022989"/>
    </source>
</evidence>
<gene>
    <name evidence="9" type="ORF">CBW65_20290</name>
</gene>
<dbReference type="RefSeq" id="WP_087458399.1">
    <property type="nucleotide sequence ID" value="NZ_CP021434.1"/>
</dbReference>
<keyword evidence="4 7" id="KW-0812">Transmembrane</keyword>
<dbReference type="Gene3D" id="1.20.1250.20">
    <property type="entry name" value="MFS general substrate transporter like domains"/>
    <property type="match status" value="1"/>
</dbReference>
<organism evidence="9 10">
    <name type="scientific">Tumebacillus avium</name>
    <dbReference type="NCBI Taxonomy" id="1903704"/>
    <lineage>
        <taxon>Bacteria</taxon>
        <taxon>Bacillati</taxon>
        <taxon>Bacillota</taxon>
        <taxon>Bacilli</taxon>
        <taxon>Bacillales</taxon>
        <taxon>Alicyclobacillaceae</taxon>
        <taxon>Tumebacillus</taxon>
    </lineage>
</organism>
<evidence type="ECO:0000256" key="6">
    <source>
        <dbReference type="ARBA" id="ARBA00023136"/>
    </source>
</evidence>
<dbReference type="PANTHER" id="PTHR23513:SF6">
    <property type="entry name" value="MAJOR FACILITATOR SUPERFAMILY ASSOCIATED DOMAIN-CONTAINING PROTEIN"/>
    <property type="match status" value="1"/>
</dbReference>
<dbReference type="KEGG" id="tum:CBW65_20290"/>
<feature type="transmembrane region" description="Helical" evidence="7">
    <location>
        <begin position="42"/>
        <end position="61"/>
    </location>
</feature>
<proteinExistence type="predicted"/>
<dbReference type="GO" id="GO:0005886">
    <property type="term" value="C:plasma membrane"/>
    <property type="evidence" value="ECO:0007669"/>
    <property type="project" value="UniProtKB-SubCell"/>
</dbReference>
<feature type="transmembrane region" description="Helical" evidence="7">
    <location>
        <begin position="7"/>
        <end position="30"/>
    </location>
</feature>
<dbReference type="PROSITE" id="PS50850">
    <property type="entry name" value="MFS"/>
    <property type="match status" value="1"/>
</dbReference>
<feature type="domain" description="Major facilitator superfamily (MFS) profile" evidence="8">
    <location>
        <begin position="3"/>
        <end position="206"/>
    </location>
</feature>
<dbReference type="GO" id="GO:0022857">
    <property type="term" value="F:transmembrane transporter activity"/>
    <property type="evidence" value="ECO:0007669"/>
    <property type="project" value="InterPro"/>
</dbReference>